<reference evidence="2 3" key="1">
    <citation type="submission" date="2018-03" db="EMBL/GenBank/DDBJ databases">
        <title>Aerobic endospore-forming bacteria genome sequencing and assembly.</title>
        <authorList>
            <person name="Cavalcante D.A."/>
            <person name="Driks A."/>
            <person name="Putonti C."/>
            <person name="De-Souza M.T."/>
        </authorList>
    </citation>
    <scope>NUCLEOTIDE SEQUENCE [LARGE SCALE GENOMIC DNA]</scope>
    <source>
        <strain evidence="2 3">SDF0028</strain>
    </source>
</reference>
<feature type="domain" description="Wadjet protein JetD C-terminal" evidence="1">
    <location>
        <begin position="267"/>
        <end position="421"/>
    </location>
</feature>
<keyword evidence="3" id="KW-1185">Reference proteome</keyword>
<dbReference type="InterPro" id="IPR024534">
    <property type="entry name" value="JetD_C"/>
</dbReference>
<dbReference type="SUPFAM" id="SSF56726">
    <property type="entry name" value="DNA topoisomerase IV, alpha subunit"/>
    <property type="match status" value="1"/>
</dbReference>
<comment type="caution">
    <text evidence="2">The sequence shown here is derived from an EMBL/GenBank/DDBJ whole genome shotgun (WGS) entry which is preliminary data.</text>
</comment>
<organism evidence="2 3">
    <name type="scientific">Paenibacillus popilliae</name>
    <name type="common">Bacillus popilliae</name>
    <dbReference type="NCBI Taxonomy" id="78057"/>
    <lineage>
        <taxon>Bacteria</taxon>
        <taxon>Bacillati</taxon>
        <taxon>Bacillota</taxon>
        <taxon>Bacilli</taxon>
        <taxon>Bacillales</taxon>
        <taxon>Paenibacillaceae</taxon>
        <taxon>Paenibacillus</taxon>
    </lineage>
</organism>
<evidence type="ECO:0000259" key="1">
    <source>
        <dbReference type="Pfam" id="PF09983"/>
    </source>
</evidence>
<evidence type="ECO:0000313" key="3">
    <source>
        <dbReference type="Proteomes" id="UP000316208"/>
    </source>
</evidence>
<evidence type="ECO:0000313" key="2">
    <source>
        <dbReference type="EMBL" id="TQR40441.1"/>
    </source>
</evidence>
<sequence length="423" mass="49105">MRMEADEISFKQKFGKNLLTLLLNKYEQSQSFVTGIPGKMRPQLIIGKSPFARDYNDEMDFRKRHWMNERLAELEQEDVVQLTMAKYRSDEIEKVYLQWEAVEEAYRISGRTPLRTKLEQLRASLIPLSSHPWRWVQKWRQEMDDALAQGKAVRLDPDDVQGTVDLVHTLNELPLLGDRAVPIRIFSQRLFRDTKHLERQTLKRLIALAKQASGEQRETEEEWLDWLGLTRNPQSVFLCGSLVFRTHDGKQVDTSAFPGGLGLSGETIDVITHVFMSARHILSIENWTSYHHYLEQPSVRAGEVLVIYTGGYPNRVLQSFLRKLSQVVSEASNPPELLHWGDIDLGGIRIFKWIQSNFFPGLRPYRMGVDTLLQYESQAAPVSEDYASQLVHALREPRYADWLPVLETMIERRIRLEQECIVD</sequence>
<gene>
    <name evidence="2" type="ORF">C7Y44_27775</name>
</gene>
<dbReference type="Gene3D" id="3.40.1360.10">
    <property type="match status" value="1"/>
</dbReference>
<dbReference type="EMBL" id="SADY01000015">
    <property type="protein sequence ID" value="TQR40441.1"/>
    <property type="molecule type" value="Genomic_DNA"/>
</dbReference>
<dbReference type="InterPro" id="IPR036078">
    <property type="entry name" value="Spo11/TopoVI_A_sf"/>
</dbReference>
<accession>A0ABY3AHG2</accession>
<name>A0ABY3AHG2_PAEPP</name>
<proteinExistence type="predicted"/>
<protein>
    <submittedName>
        <fullName evidence="2">DUF2399 domain-containing protein</fullName>
    </submittedName>
</protein>
<dbReference type="Pfam" id="PF09983">
    <property type="entry name" value="JetD_C"/>
    <property type="match status" value="1"/>
</dbReference>
<dbReference type="Proteomes" id="UP000316208">
    <property type="component" value="Unassembled WGS sequence"/>
</dbReference>